<dbReference type="GO" id="GO:0046872">
    <property type="term" value="F:metal ion binding"/>
    <property type="evidence" value="ECO:0007669"/>
    <property type="project" value="UniProtKB-KW"/>
</dbReference>
<evidence type="ECO:0000256" key="13">
    <source>
        <dbReference type="ARBA" id="ARBA00022989"/>
    </source>
</evidence>
<dbReference type="UniPathway" id="UPA00223"/>
<keyword evidence="5" id="KW-0813">Transport</keyword>
<evidence type="ECO:0000256" key="11">
    <source>
        <dbReference type="ARBA" id="ARBA00022723"/>
    </source>
</evidence>
<feature type="transmembrane region" description="Helical" evidence="18">
    <location>
        <begin position="54"/>
        <end position="77"/>
    </location>
</feature>
<accession>A0A1G7DN84</accession>
<keyword evidence="14 17" id="KW-0408">Iron</keyword>
<feature type="transmembrane region" description="Helical" evidence="18">
    <location>
        <begin position="98"/>
        <end position="120"/>
    </location>
</feature>
<evidence type="ECO:0000256" key="14">
    <source>
        <dbReference type="ARBA" id="ARBA00023004"/>
    </source>
</evidence>
<dbReference type="PIRSF" id="PIRSF000169">
    <property type="entry name" value="SDH_D"/>
    <property type="match status" value="1"/>
</dbReference>
<evidence type="ECO:0000256" key="9">
    <source>
        <dbReference type="ARBA" id="ARBA00022617"/>
    </source>
</evidence>
<keyword evidence="7" id="KW-0997">Cell inner membrane</keyword>
<reference evidence="20" key="1">
    <citation type="submission" date="2016-09" db="EMBL/GenBank/DDBJ databases">
        <authorList>
            <person name="Varghese N."/>
            <person name="Submissions S."/>
        </authorList>
    </citation>
    <scope>NUCLEOTIDE SEQUENCE [LARGE SCALE GENOMIC DNA]</scope>
    <source>
        <strain evidence="20">TNe-862</strain>
    </source>
</reference>
<keyword evidence="6" id="KW-1003">Cell membrane</keyword>
<evidence type="ECO:0000256" key="1">
    <source>
        <dbReference type="ARBA" id="ARBA00004050"/>
    </source>
</evidence>
<keyword evidence="15 18" id="KW-0472">Membrane</keyword>
<evidence type="ECO:0000256" key="4">
    <source>
        <dbReference type="ARBA" id="ARBA00019425"/>
    </source>
</evidence>
<dbReference type="Pfam" id="PF01127">
    <property type="entry name" value="Sdh_cyt"/>
    <property type="match status" value="1"/>
</dbReference>
<dbReference type="CDD" id="cd03494">
    <property type="entry name" value="SQR_TypeC_SdhD"/>
    <property type="match status" value="1"/>
</dbReference>
<evidence type="ECO:0000256" key="15">
    <source>
        <dbReference type="ARBA" id="ARBA00023136"/>
    </source>
</evidence>
<dbReference type="NCBIfam" id="TIGR02968">
    <property type="entry name" value="succ_dehyd_anc"/>
    <property type="match status" value="1"/>
</dbReference>
<keyword evidence="20" id="KW-1185">Reference proteome</keyword>
<dbReference type="GO" id="GO:0006099">
    <property type="term" value="P:tricarboxylic acid cycle"/>
    <property type="evidence" value="ECO:0007669"/>
    <property type="project" value="UniProtKB-UniPathway"/>
</dbReference>
<dbReference type="GO" id="GO:0017004">
    <property type="term" value="P:cytochrome complex assembly"/>
    <property type="evidence" value="ECO:0007669"/>
    <property type="project" value="TreeGrafter"/>
</dbReference>
<organism evidence="19 20">
    <name type="scientific">Paraburkholderia lycopersici</name>
    <dbReference type="NCBI Taxonomy" id="416944"/>
    <lineage>
        <taxon>Bacteria</taxon>
        <taxon>Pseudomonadati</taxon>
        <taxon>Pseudomonadota</taxon>
        <taxon>Betaproteobacteria</taxon>
        <taxon>Burkholderiales</taxon>
        <taxon>Burkholderiaceae</taxon>
        <taxon>Paraburkholderia</taxon>
    </lineage>
</organism>
<evidence type="ECO:0000256" key="16">
    <source>
        <dbReference type="PIRSR" id="PIRSR000169-1"/>
    </source>
</evidence>
<dbReference type="Gene3D" id="1.20.1300.10">
    <property type="entry name" value="Fumarate reductase/succinate dehydrogenase, transmembrane subunit"/>
    <property type="match status" value="1"/>
</dbReference>
<dbReference type="PANTHER" id="PTHR38689">
    <property type="entry name" value="SUCCINATE DEHYDROGENASE HYDROPHOBIC MEMBRANE ANCHOR SUBUNIT"/>
    <property type="match status" value="1"/>
</dbReference>
<dbReference type="InterPro" id="IPR014312">
    <property type="entry name" value="Succ_DH_anchor"/>
</dbReference>
<evidence type="ECO:0000256" key="5">
    <source>
        <dbReference type="ARBA" id="ARBA00022448"/>
    </source>
</evidence>
<evidence type="ECO:0000256" key="17">
    <source>
        <dbReference type="PIRSR" id="PIRSR000169-2"/>
    </source>
</evidence>
<feature type="binding site" description="axial binding residue" evidence="17">
    <location>
        <position position="78"/>
    </location>
    <ligand>
        <name>heme</name>
        <dbReference type="ChEBI" id="CHEBI:30413"/>
        <note>ligand shared with second transmembrane subunit</note>
    </ligand>
    <ligandPart>
        <name>Fe</name>
        <dbReference type="ChEBI" id="CHEBI:18248"/>
    </ligandPart>
</feature>
<dbReference type="EMBL" id="FMYQ01000071">
    <property type="protein sequence ID" value="SDE52942.1"/>
    <property type="molecule type" value="Genomic_DNA"/>
</dbReference>
<dbReference type="GO" id="GO:0020037">
    <property type="term" value="F:heme binding"/>
    <property type="evidence" value="ECO:0007669"/>
    <property type="project" value="InterPro"/>
</dbReference>
<name>A0A1G7DN84_9BURK</name>
<keyword evidence="13 18" id="KW-1133">Transmembrane helix</keyword>
<comment type="cofactor">
    <cofactor evidence="17">
        <name>heme</name>
        <dbReference type="ChEBI" id="CHEBI:30413"/>
    </cofactor>
    <text evidence="17">The heme is bound between the two transmembrane subunits.</text>
</comment>
<dbReference type="STRING" id="416944.SAMN05421548_1712"/>
<dbReference type="SUPFAM" id="SSF81343">
    <property type="entry name" value="Fumarate reductase respiratory complex transmembrane subunits"/>
    <property type="match status" value="1"/>
</dbReference>
<evidence type="ECO:0000256" key="3">
    <source>
        <dbReference type="ARBA" id="ARBA00005163"/>
    </source>
</evidence>
<evidence type="ECO:0000256" key="8">
    <source>
        <dbReference type="ARBA" id="ARBA00022532"/>
    </source>
</evidence>
<evidence type="ECO:0000256" key="2">
    <source>
        <dbReference type="ARBA" id="ARBA00004429"/>
    </source>
</evidence>
<evidence type="ECO:0000256" key="6">
    <source>
        <dbReference type="ARBA" id="ARBA00022475"/>
    </source>
</evidence>
<evidence type="ECO:0000256" key="7">
    <source>
        <dbReference type="ARBA" id="ARBA00022519"/>
    </source>
</evidence>
<feature type="binding site" evidence="16">
    <location>
        <position position="90"/>
    </location>
    <ligand>
        <name>a ubiquinone</name>
        <dbReference type="ChEBI" id="CHEBI:16389"/>
    </ligand>
</feature>
<dbReference type="AlphaFoldDB" id="A0A1G7DN84"/>
<keyword evidence="8" id="KW-0816">Tricarboxylic acid cycle</keyword>
<dbReference type="RefSeq" id="WP_092006739.1">
    <property type="nucleotide sequence ID" value="NZ_FMYQ01000071.1"/>
</dbReference>
<evidence type="ECO:0000313" key="19">
    <source>
        <dbReference type="EMBL" id="SDE52942.1"/>
    </source>
</evidence>
<evidence type="ECO:0000256" key="10">
    <source>
        <dbReference type="ARBA" id="ARBA00022692"/>
    </source>
</evidence>
<keyword evidence="12" id="KW-0249">Electron transport</keyword>
<dbReference type="GO" id="GO:0005886">
    <property type="term" value="C:plasma membrane"/>
    <property type="evidence" value="ECO:0007669"/>
    <property type="project" value="UniProtKB-SubCell"/>
</dbReference>
<evidence type="ECO:0000313" key="20">
    <source>
        <dbReference type="Proteomes" id="UP000198908"/>
    </source>
</evidence>
<dbReference type="OrthoDB" id="5612767at2"/>
<feature type="transmembrane region" description="Helical" evidence="18">
    <location>
        <begin position="28"/>
        <end position="48"/>
    </location>
</feature>
<keyword evidence="9 17" id="KW-0349">Heme</keyword>
<evidence type="ECO:0000256" key="12">
    <source>
        <dbReference type="ARBA" id="ARBA00022982"/>
    </source>
</evidence>
<comment type="subcellular location">
    <subcellularLocation>
        <location evidence="2">Cell inner membrane</location>
        <topology evidence="2">Multi-pass membrane protein</topology>
    </subcellularLocation>
</comment>
<comment type="function">
    <text evidence="1">Membrane-anchoring subunit of succinate dehydrogenase (SDH).</text>
</comment>
<dbReference type="GO" id="GO:0009055">
    <property type="term" value="F:electron transfer activity"/>
    <property type="evidence" value="ECO:0007669"/>
    <property type="project" value="TreeGrafter"/>
</dbReference>
<comment type="pathway">
    <text evidence="3">Carbohydrate metabolism; tricarboxylic acid cycle.</text>
</comment>
<dbReference type="InterPro" id="IPR000701">
    <property type="entry name" value="SuccDH_FuR_B_TM-su"/>
</dbReference>
<dbReference type="Proteomes" id="UP000198908">
    <property type="component" value="Unassembled WGS sequence"/>
</dbReference>
<dbReference type="PANTHER" id="PTHR38689:SF1">
    <property type="entry name" value="SUCCINATE DEHYDROGENASE HYDROPHOBIC MEMBRANE ANCHOR SUBUNIT"/>
    <property type="match status" value="1"/>
</dbReference>
<dbReference type="InterPro" id="IPR034804">
    <property type="entry name" value="SQR/QFR_C/D"/>
</dbReference>
<proteinExistence type="predicted"/>
<protein>
    <recommendedName>
        <fullName evidence="4">Succinate dehydrogenase hydrophobic membrane anchor subunit</fullName>
    </recommendedName>
</protein>
<sequence>MSAKNGIGPKRLVVGAHYGIRDWIAQRATAAIMAIYTIVLLVVFFGAHDFSYDGWASIFAAQWMKLATFVTLVALFLHAWVGVRDIWMDYIKPVGLRITLDVLTIAWLLGSLGYAAQILWRV</sequence>
<keyword evidence="11 17" id="KW-0479">Metal-binding</keyword>
<keyword evidence="10 18" id="KW-0812">Transmembrane</keyword>
<gene>
    <name evidence="19" type="ORF">SAMN05421548_1712</name>
</gene>
<evidence type="ECO:0000256" key="18">
    <source>
        <dbReference type="SAM" id="Phobius"/>
    </source>
</evidence>